<dbReference type="EMBL" id="FNLL01000016">
    <property type="protein sequence ID" value="SDU60414.1"/>
    <property type="molecule type" value="Genomic_DNA"/>
</dbReference>
<sequence>MNEINPKTASINKISSVVPRIIQKNSFQEPGGLFNELLTSQIEKNCNDSTLKEVTTLPEIQGSFKAQQLDLSLDQTQLTQKLEDSLDLFETYASWLGDPEKTLKQTHGLLEQVLSSTKALALDVKEHGTSSTDLKQILTQLMTTAQVEQIKLNRGDYSG</sequence>
<keyword evidence="2" id="KW-1185">Reference proteome</keyword>
<protein>
    <submittedName>
        <fullName evidence="1">Uncharacterized protein</fullName>
    </submittedName>
</protein>
<organism evidence="1 2">
    <name type="scientific">Desulfobacula phenolica</name>
    <dbReference type="NCBI Taxonomy" id="90732"/>
    <lineage>
        <taxon>Bacteria</taxon>
        <taxon>Pseudomonadati</taxon>
        <taxon>Thermodesulfobacteriota</taxon>
        <taxon>Desulfobacteria</taxon>
        <taxon>Desulfobacterales</taxon>
        <taxon>Desulfobacteraceae</taxon>
        <taxon>Desulfobacula</taxon>
    </lineage>
</organism>
<name>A0A1H2JVA3_9BACT</name>
<evidence type="ECO:0000313" key="1">
    <source>
        <dbReference type="EMBL" id="SDU60414.1"/>
    </source>
</evidence>
<dbReference type="RefSeq" id="WP_092237881.1">
    <property type="nucleotide sequence ID" value="NZ_FNLL01000016.1"/>
</dbReference>
<dbReference type="Proteomes" id="UP000199608">
    <property type="component" value="Unassembled WGS sequence"/>
</dbReference>
<gene>
    <name evidence="1" type="ORF">SAMN04487931_11632</name>
</gene>
<accession>A0A1H2JVA3</accession>
<evidence type="ECO:0000313" key="2">
    <source>
        <dbReference type="Proteomes" id="UP000199608"/>
    </source>
</evidence>
<reference evidence="2" key="1">
    <citation type="submission" date="2016-10" db="EMBL/GenBank/DDBJ databases">
        <authorList>
            <person name="Varghese N."/>
            <person name="Submissions S."/>
        </authorList>
    </citation>
    <scope>NUCLEOTIDE SEQUENCE [LARGE SCALE GENOMIC DNA]</scope>
    <source>
        <strain evidence="2">DSM 3384</strain>
    </source>
</reference>
<dbReference type="AlphaFoldDB" id="A0A1H2JVA3"/>
<proteinExistence type="predicted"/>